<dbReference type="EMBL" id="CP111023">
    <property type="protein sequence ID" value="WAR22025.1"/>
    <property type="molecule type" value="Genomic_DNA"/>
</dbReference>
<sequence>MNVSMILRICLILRVIHEVSGGFIPVESRCAKTCSRQEMGWSFNCDGDNTTCDWQCAAQRKDCPEGLTYHCAADYEDFELHTGNINYLEECALEKPCKRDYTCISHCPDGYHRTDDSDKCVERASATQNEDAKDSFFYS</sequence>
<accession>A0ABY7FIK1</accession>
<feature type="chain" id="PRO_5045583563" evidence="1">
    <location>
        <begin position="22"/>
        <end position="139"/>
    </location>
</feature>
<name>A0ABY7FIK1_MYAAR</name>
<keyword evidence="3" id="KW-1185">Reference proteome</keyword>
<organism evidence="2 3">
    <name type="scientific">Mya arenaria</name>
    <name type="common">Soft-shell clam</name>
    <dbReference type="NCBI Taxonomy" id="6604"/>
    <lineage>
        <taxon>Eukaryota</taxon>
        <taxon>Metazoa</taxon>
        <taxon>Spiralia</taxon>
        <taxon>Lophotrochozoa</taxon>
        <taxon>Mollusca</taxon>
        <taxon>Bivalvia</taxon>
        <taxon>Autobranchia</taxon>
        <taxon>Heteroconchia</taxon>
        <taxon>Euheterodonta</taxon>
        <taxon>Imparidentia</taxon>
        <taxon>Neoheterodontei</taxon>
        <taxon>Myida</taxon>
        <taxon>Myoidea</taxon>
        <taxon>Myidae</taxon>
        <taxon>Mya</taxon>
    </lineage>
</organism>
<gene>
    <name evidence="2" type="ORF">MAR_015999</name>
</gene>
<keyword evidence="1" id="KW-0732">Signal</keyword>
<proteinExistence type="predicted"/>
<evidence type="ECO:0000313" key="2">
    <source>
        <dbReference type="EMBL" id="WAR22025.1"/>
    </source>
</evidence>
<reference evidence="2" key="1">
    <citation type="submission" date="2022-11" db="EMBL/GenBank/DDBJ databases">
        <title>Centuries of genome instability and evolution in soft-shell clam transmissible cancer (bioRxiv).</title>
        <authorList>
            <person name="Hart S.F.M."/>
            <person name="Yonemitsu M.A."/>
            <person name="Giersch R.M."/>
            <person name="Beal B.F."/>
            <person name="Arriagada G."/>
            <person name="Davis B.W."/>
            <person name="Ostrander E.A."/>
            <person name="Goff S.P."/>
            <person name="Metzger M.J."/>
        </authorList>
    </citation>
    <scope>NUCLEOTIDE SEQUENCE</scope>
    <source>
        <strain evidence="2">MELC-2E11</strain>
        <tissue evidence="2">Siphon/mantle</tissue>
    </source>
</reference>
<dbReference type="Proteomes" id="UP001164746">
    <property type="component" value="Chromosome 12"/>
</dbReference>
<protein>
    <submittedName>
        <fullName evidence="2">Uncharacterized protein</fullName>
    </submittedName>
</protein>
<evidence type="ECO:0000256" key="1">
    <source>
        <dbReference type="SAM" id="SignalP"/>
    </source>
</evidence>
<evidence type="ECO:0000313" key="3">
    <source>
        <dbReference type="Proteomes" id="UP001164746"/>
    </source>
</evidence>
<feature type="signal peptide" evidence="1">
    <location>
        <begin position="1"/>
        <end position="21"/>
    </location>
</feature>